<dbReference type="RefSeq" id="WP_116846161.1">
    <property type="nucleotide sequence ID" value="NZ_QTJU01000001.1"/>
</dbReference>
<evidence type="ECO:0000313" key="3">
    <source>
        <dbReference type="EMBL" id="RFM30406.1"/>
    </source>
</evidence>
<dbReference type="AlphaFoldDB" id="A0A3E1NR42"/>
<evidence type="ECO:0000256" key="1">
    <source>
        <dbReference type="ARBA" id="ARBA00023002"/>
    </source>
</evidence>
<keyword evidence="1" id="KW-0560">Oxidoreductase</keyword>
<dbReference type="SUPFAM" id="SSF51735">
    <property type="entry name" value="NAD(P)-binding Rossmann-fold domains"/>
    <property type="match status" value="1"/>
</dbReference>
<dbReference type="PANTHER" id="PTHR43818">
    <property type="entry name" value="BCDNA.GH03377"/>
    <property type="match status" value="1"/>
</dbReference>
<sequence length="450" mass="50367">MSSRRNFIKNTAQATAAVYAGTMGLSAKSYGRILGANDRVNIGIVGFSDRFRTSLFPAFQNNYKELNFDIIAVSDLWNKRRDEGQAFLKDKLGHDIQTCVNNDALYKIKDVDAVIISTADFQHAYHAIEAVKAGRDAYVEKPFAETMDDAKAALKAVKETNKIVQIGSQRRSGSNYKAAADFIKEGKFGPITMVELTWNVNQPGRWRRPELVAQLKEQDTDWKRFLINRPFEAFNPRIYLEYRLFWPYSSGMPGQWMSHQIDTVHWFSGLRHPRSVVANGGIYMWKDGRRNWDTTTAVFDYGPANDPATGFQVIFSSRMHNGDEHPAEIYYSNGGELNLITNKVSPAGGLGKKEAAAMNMQPNLLPEVSLSQAEQVVASANTGGDKLTTAHMRNWLECVRSRQQPNASVEAGYAHSIANIMTNAAVHTGQKATFDEERQEVMAGGKVFKF</sequence>
<dbReference type="Proteomes" id="UP000261284">
    <property type="component" value="Unassembled WGS sequence"/>
</dbReference>
<feature type="domain" description="Gfo/Idh/MocA-like oxidoreductase N-terminal" evidence="2">
    <location>
        <begin position="40"/>
        <end position="167"/>
    </location>
</feature>
<dbReference type="OrthoDB" id="9763611at2"/>
<dbReference type="InterPro" id="IPR000683">
    <property type="entry name" value="Gfo/Idh/MocA-like_OxRdtase_N"/>
</dbReference>
<dbReference type="Gene3D" id="3.40.50.720">
    <property type="entry name" value="NAD(P)-binding Rossmann-like Domain"/>
    <property type="match status" value="1"/>
</dbReference>
<evidence type="ECO:0000313" key="4">
    <source>
        <dbReference type="Proteomes" id="UP000261284"/>
    </source>
</evidence>
<proteinExistence type="predicted"/>
<dbReference type="GO" id="GO:0000166">
    <property type="term" value="F:nucleotide binding"/>
    <property type="evidence" value="ECO:0007669"/>
    <property type="project" value="InterPro"/>
</dbReference>
<comment type="caution">
    <text evidence="3">The sequence shown here is derived from an EMBL/GenBank/DDBJ whole genome shotgun (WGS) entry which is preliminary data.</text>
</comment>
<dbReference type="PANTHER" id="PTHR43818:SF11">
    <property type="entry name" value="BCDNA.GH03377"/>
    <property type="match status" value="1"/>
</dbReference>
<keyword evidence="4" id="KW-1185">Reference proteome</keyword>
<name>A0A3E1NR42_9BACT</name>
<protein>
    <submittedName>
        <fullName evidence="3">Gfo/Idh/MocA family oxidoreductase</fullName>
    </submittedName>
</protein>
<dbReference type="GO" id="GO:0016491">
    <property type="term" value="F:oxidoreductase activity"/>
    <property type="evidence" value="ECO:0007669"/>
    <property type="project" value="UniProtKB-KW"/>
</dbReference>
<dbReference type="InterPro" id="IPR006311">
    <property type="entry name" value="TAT_signal"/>
</dbReference>
<organism evidence="3 4">
    <name type="scientific">Deminuibacter soli</name>
    <dbReference type="NCBI Taxonomy" id="2291815"/>
    <lineage>
        <taxon>Bacteria</taxon>
        <taxon>Pseudomonadati</taxon>
        <taxon>Bacteroidota</taxon>
        <taxon>Chitinophagia</taxon>
        <taxon>Chitinophagales</taxon>
        <taxon>Chitinophagaceae</taxon>
        <taxon>Deminuibacter</taxon>
    </lineage>
</organism>
<evidence type="ECO:0000259" key="2">
    <source>
        <dbReference type="Pfam" id="PF01408"/>
    </source>
</evidence>
<gene>
    <name evidence="3" type="ORF">DXN05_05475</name>
</gene>
<accession>A0A3E1NR42</accession>
<dbReference type="InterPro" id="IPR036291">
    <property type="entry name" value="NAD(P)-bd_dom_sf"/>
</dbReference>
<dbReference type="SUPFAM" id="SSF55347">
    <property type="entry name" value="Glyceraldehyde-3-phosphate dehydrogenase-like, C-terminal domain"/>
    <property type="match status" value="1"/>
</dbReference>
<dbReference type="Pfam" id="PF01408">
    <property type="entry name" value="GFO_IDH_MocA"/>
    <property type="match status" value="1"/>
</dbReference>
<dbReference type="PROSITE" id="PS51318">
    <property type="entry name" value="TAT"/>
    <property type="match status" value="1"/>
</dbReference>
<dbReference type="Gene3D" id="3.30.360.10">
    <property type="entry name" value="Dihydrodipicolinate Reductase, domain 2"/>
    <property type="match status" value="1"/>
</dbReference>
<reference evidence="3 4" key="1">
    <citation type="submission" date="2018-08" db="EMBL/GenBank/DDBJ databases">
        <title>Chitinophagaceae sp. K23C18032701, a novel bacterium isolated from forest soil.</title>
        <authorList>
            <person name="Wang C."/>
        </authorList>
    </citation>
    <scope>NUCLEOTIDE SEQUENCE [LARGE SCALE GENOMIC DNA]</scope>
    <source>
        <strain evidence="3 4">K23C18032701</strain>
    </source>
</reference>
<dbReference type="EMBL" id="QTJU01000001">
    <property type="protein sequence ID" value="RFM30406.1"/>
    <property type="molecule type" value="Genomic_DNA"/>
</dbReference>
<dbReference type="InterPro" id="IPR050463">
    <property type="entry name" value="Gfo/Idh/MocA_oxidrdct_glycsds"/>
</dbReference>